<evidence type="ECO:0000313" key="1">
    <source>
        <dbReference type="EMBL" id="CAG9808403.1"/>
    </source>
</evidence>
<accession>A0A9N9WTD4</accession>
<protein>
    <submittedName>
        <fullName evidence="1">Uncharacterized protein</fullName>
    </submittedName>
</protein>
<dbReference type="InterPro" id="IPR009511">
    <property type="entry name" value="MAD1/Cdc20-bound-Mad2-bd"/>
</dbReference>
<dbReference type="InterPro" id="IPR053729">
    <property type="entry name" value="MAD2L1BP_domain_sf"/>
</dbReference>
<dbReference type="Gene3D" id="3.30.900.20">
    <property type="match status" value="1"/>
</dbReference>
<dbReference type="Proteomes" id="UP001153620">
    <property type="component" value="Chromosome 3"/>
</dbReference>
<dbReference type="OrthoDB" id="6334764at2759"/>
<dbReference type="EMBL" id="OU895879">
    <property type="protein sequence ID" value="CAG9808403.1"/>
    <property type="molecule type" value="Genomic_DNA"/>
</dbReference>
<dbReference type="GO" id="GO:0005634">
    <property type="term" value="C:nucleus"/>
    <property type="evidence" value="ECO:0007669"/>
    <property type="project" value="InterPro"/>
</dbReference>
<proteinExistence type="predicted"/>
<name>A0A9N9WTD4_9DIPT</name>
<gene>
    <name evidence="1" type="ORF">CHIRRI_LOCUS11245</name>
</gene>
<dbReference type="AlphaFoldDB" id="A0A9N9WTD4"/>
<evidence type="ECO:0000313" key="2">
    <source>
        <dbReference type="Proteomes" id="UP001153620"/>
    </source>
</evidence>
<keyword evidence="2" id="KW-1185">Reference proteome</keyword>
<dbReference type="PANTHER" id="PTHR15681">
    <property type="entry name" value="MAD2L1-BINDING PROTEIN"/>
    <property type="match status" value="1"/>
</dbReference>
<dbReference type="GO" id="GO:0007096">
    <property type="term" value="P:regulation of exit from mitosis"/>
    <property type="evidence" value="ECO:0007669"/>
    <property type="project" value="InterPro"/>
</dbReference>
<reference evidence="1" key="1">
    <citation type="submission" date="2022-01" db="EMBL/GenBank/DDBJ databases">
        <authorList>
            <person name="King R."/>
        </authorList>
    </citation>
    <scope>NUCLEOTIDE SEQUENCE</scope>
</reference>
<sequence length="232" mass="27189">MESYQNITINLSFKPSGEFVKNLLLKTFDFLLYNRSQIPFTVEILQHFVNKGTENDYKKIGQKHKAQQTYNNILEVKQLIDEEFFNTKSFLIIFGSTIMTAKEAIWIKFPTITNCIFPSYLNELSIQKKILLQLIQSENFKNLFSNPLSITNAFILFEQFDDENLSKGLCKIKNFKLNKSCKKYAISFNHSSDFEIFCEDLQDLNLAFEDEEVWYQSKIFIKGFNKIAESPI</sequence>
<reference evidence="1" key="2">
    <citation type="submission" date="2022-10" db="EMBL/GenBank/DDBJ databases">
        <authorList>
            <consortium name="ENA_rothamsted_submissions"/>
            <consortium name="culmorum"/>
            <person name="King R."/>
        </authorList>
    </citation>
    <scope>NUCLEOTIDE SEQUENCE</scope>
</reference>
<dbReference type="PANTHER" id="PTHR15681:SF1">
    <property type="entry name" value="MAD2L1-BINDING PROTEIN"/>
    <property type="match status" value="1"/>
</dbReference>
<organism evidence="1 2">
    <name type="scientific">Chironomus riparius</name>
    <dbReference type="NCBI Taxonomy" id="315576"/>
    <lineage>
        <taxon>Eukaryota</taxon>
        <taxon>Metazoa</taxon>
        <taxon>Ecdysozoa</taxon>
        <taxon>Arthropoda</taxon>
        <taxon>Hexapoda</taxon>
        <taxon>Insecta</taxon>
        <taxon>Pterygota</taxon>
        <taxon>Neoptera</taxon>
        <taxon>Endopterygota</taxon>
        <taxon>Diptera</taxon>
        <taxon>Nematocera</taxon>
        <taxon>Chironomoidea</taxon>
        <taxon>Chironomidae</taxon>
        <taxon>Chironominae</taxon>
        <taxon>Chironomus</taxon>
    </lineage>
</organism>